<reference evidence="2 3" key="1">
    <citation type="journal article" date="2023" name="BMC Biotechnol.">
        <title>Vitis rotundifolia cv Carlos genome sequencing.</title>
        <authorList>
            <person name="Huff M."/>
            <person name="Hulse-Kemp A."/>
            <person name="Scheffler B."/>
            <person name="Youngblood R."/>
            <person name="Simpson S."/>
            <person name="Babiker E."/>
            <person name="Staton M."/>
        </authorList>
    </citation>
    <scope>NUCLEOTIDE SEQUENCE [LARGE SCALE GENOMIC DNA]</scope>
    <source>
        <tissue evidence="2">Leaf</tissue>
    </source>
</reference>
<feature type="compositionally biased region" description="Basic and acidic residues" evidence="1">
    <location>
        <begin position="1042"/>
        <end position="1051"/>
    </location>
</feature>
<dbReference type="PANTHER" id="PTHR34536">
    <property type="entry name" value="DENTIN SIALOPHOSPHOPROTEIN-LIKE PROTEIN"/>
    <property type="match status" value="1"/>
</dbReference>
<feature type="region of interest" description="Disordered" evidence="1">
    <location>
        <begin position="1428"/>
        <end position="1462"/>
    </location>
</feature>
<evidence type="ECO:0000256" key="1">
    <source>
        <dbReference type="SAM" id="MobiDB-lite"/>
    </source>
</evidence>
<keyword evidence="3" id="KW-1185">Reference proteome</keyword>
<dbReference type="Proteomes" id="UP001168098">
    <property type="component" value="Unassembled WGS sequence"/>
</dbReference>
<feature type="compositionally biased region" description="Basic and acidic residues" evidence="1">
    <location>
        <begin position="399"/>
        <end position="418"/>
    </location>
</feature>
<feature type="compositionally biased region" description="Basic residues" evidence="1">
    <location>
        <begin position="1222"/>
        <end position="1232"/>
    </location>
</feature>
<accession>A0AA39AEY8</accession>
<feature type="region of interest" description="Disordered" evidence="1">
    <location>
        <begin position="393"/>
        <end position="424"/>
    </location>
</feature>
<feature type="region of interest" description="Disordered" evidence="1">
    <location>
        <begin position="1031"/>
        <end position="1091"/>
    </location>
</feature>
<organism evidence="2 3">
    <name type="scientific">Vitis rotundifolia</name>
    <name type="common">Muscadine grape</name>
    <dbReference type="NCBI Taxonomy" id="103349"/>
    <lineage>
        <taxon>Eukaryota</taxon>
        <taxon>Viridiplantae</taxon>
        <taxon>Streptophyta</taxon>
        <taxon>Embryophyta</taxon>
        <taxon>Tracheophyta</taxon>
        <taxon>Spermatophyta</taxon>
        <taxon>Magnoliopsida</taxon>
        <taxon>eudicotyledons</taxon>
        <taxon>Gunneridae</taxon>
        <taxon>Pentapetalae</taxon>
        <taxon>rosids</taxon>
        <taxon>Vitales</taxon>
        <taxon>Vitaceae</taxon>
        <taxon>Viteae</taxon>
        <taxon>Vitis</taxon>
    </lineage>
</organism>
<sequence length="1494" mass="162357">MEGYYIDLQIHLCTCIEGSASSPGLSRKRAATTSCKTCGGKQLVNGRGSPPGSMLSTVGLELTSLINSDLTWKKASKGRSASRRARKPVARCSKAGGELVNKDPKRVAMPVSESEKLGVSVLGCRFSEKAEHIPIKKRRFLFRSPSPPSKNSSPQSEETEKPIRSQHASGLDCPSDLTARCQLMATDDDAAASGTDLGKIVDTELDCDRKNLVKVNEFPGANEDFSGISILAAAACSSSMGGEDGFEEGVSRDGESSAHEDPLDVLVNNELCSLPRGFPMEDLVSSAKISTEEAGSCSSPVPKKELAASSRTENSFLKCQAHGQNMEGTSFPDSHVTVSQDPLRNKDDETARTHESSLRDDRSHWDLNTAMDAWELPFECQCCDSQFNVGDSISEDVDDGKPGDKMEKSEGCELERESGGTNGKILLPSDSSGLAQAQELNIEEHGSDSDSGINESICLQEKLVSSSEIINASKTDLPQEMESVHNQEIISLDAGSVVSVPVEHDQGLSVCANVDENAPVQSVAFGSTGSGESLSSHQLASLDSCTDNSLSLNSNNLTSICISEGNDLAVSTGIAIVNDRNDCAVKTPKDSTIPSSSQAERQEAAPPQVAFSENSTYDSMDVQKEDAEDPGRKLGLSEGVHVHKGMISLETGEVRTVGDILENAVCKSDEVSFSQSSPTCAEMPNSEALLGGQPVVAEDAKEQHGKVSVDGTDGNDTQVHIDARELTKCSGKSGELLGASSGLSSHSECISASNDLVDHPDKMAGSGYDSDVSQDDPDPVVRIEKASELQMDYDSQYEDGELRESIEYTWEDLGGEDGEGEHVDYGSDNRDMAGFGASDYHVMLVKVEGAECKRQRVSNNKNLGSEPEQSCLGSSSMTKAVEAVSGKEDGAKCSSPCLSTRFSGKDDIDEFDASAEVNKETGAGPDNVSGDPEIHVMEADAKEASQHDDLKMKISGWDLLPENCKSSSDIAMELGDGIGRKNTSGDSVDALNTEDTETRMVKSRTFKRELLSRIEGPVSGDVFLGKHRLCTQGSRSNDADDSNSRSERESGSVKSFGRSSYSLHIHSRGRGSEHWADYPDGHRAPRRHHSSGYRSITGLSFPGPENAAAVFTSRQSTSVSSHGVRRALRRSGSPAEGNEAFGMRLGLRPAGEISPDRRMGIGRERSLRYGPRLDDRGPRGRYDGHVLDGCIESSLNYSHPLAKRERSFSPIERRGDPSARQSHTKSPSRSRSRSPNTWQSPRGRNGAGVAGNPCLRHRSRSPSFRSGARVQRIRSPHQRSGFASDHMVGFMSMPRNHGSPPHNSRWIGDRKDGMVHLREHGYKQRSSVLDRRSPGRICPRAERFDLVDSRKLKPNEYYRSMHPGRFSEMDGVARGPRYEGSDDDRKKHGCRYGLVQPGRRYDMDGAVKRFRYDIEDGFVAAHNFRKKDGSDFHARSPKDYTRGNDSRIGDIPRRSREERGPFLCRRDGKYNAESKVFGLHEGDEDLAPRRRRPL</sequence>
<evidence type="ECO:0000313" key="3">
    <source>
        <dbReference type="Proteomes" id="UP001168098"/>
    </source>
</evidence>
<dbReference type="PANTHER" id="PTHR34536:SF18">
    <property type="match status" value="1"/>
</dbReference>
<comment type="caution">
    <text evidence="2">The sequence shown here is derived from an EMBL/GenBank/DDBJ whole genome shotgun (WGS) entry which is preliminary data.</text>
</comment>
<feature type="region of interest" description="Disordered" evidence="1">
    <location>
        <begin position="585"/>
        <end position="633"/>
    </location>
</feature>
<evidence type="ECO:0000313" key="2">
    <source>
        <dbReference type="EMBL" id="KAJ9705994.1"/>
    </source>
</evidence>
<protein>
    <submittedName>
        <fullName evidence="2">Uncharacterized protein</fullName>
    </submittedName>
</protein>
<dbReference type="EMBL" id="JARBHA010000002">
    <property type="protein sequence ID" value="KAJ9705994.1"/>
    <property type="molecule type" value="Genomic_DNA"/>
</dbReference>
<feature type="region of interest" description="Disordered" evidence="1">
    <location>
        <begin position="1121"/>
        <end position="1140"/>
    </location>
</feature>
<feature type="compositionally biased region" description="Basic and acidic residues" evidence="1">
    <location>
        <begin position="621"/>
        <end position="632"/>
    </location>
</feature>
<proteinExistence type="predicted"/>
<feature type="compositionally biased region" description="Polar residues" evidence="1">
    <location>
        <begin position="590"/>
        <end position="599"/>
    </location>
</feature>
<feature type="region of interest" description="Disordered" evidence="1">
    <location>
        <begin position="1201"/>
        <end position="1282"/>
    </location>
</feature>
<feature type="region of interest" description="Disordered" evidence="1">
    <location>
        <begin position="324"/>
        <end position="360"/>
    </location>
</feature>
<name>A0AA39AEY8_VITRO</name>
<feature type="region of interest" description="Disordered" evidence="1">
    <location>
        <begin position="138"/>
        <end position="171"/>
    </location>
</feature>
<feature type="region of interest" description="Disordered" evidence="1">
    <location>
        <begin position="1149"/>
        <end position="1180"/>
    </location>
</feature>
<feature type="compositionally biased region" description="Basic and acidic residues" evidence="1">
    <location>
        <begin position="343"/>
        <end position="360"/>
    </location>
</feature>
<feature type="region of interest" description="Disordered" evidence="1">
    <location>
        <begin position="975"/>
        <end position="995"/>
    </location>
</feature>
<feature type="region of interest" description="Disordered" evidence="1">
    <location>
        <begin position="912"/>
        <end position="932"/>
    </location>
</feature>
<feature type="compositionally biased region" description="Basic and acidic residues" evidence="1">
    <location>
        <begin position="1202"/>
        <end position="1217"/>
    </location>
</feature>
<feature type="compositionally biased region" description="Basic and acidic residues" evidence="1">
    <location>
        <begin position="1154"/>
        <end position="1180"/>
    </location>
</feature>
<feature type="compositionally biased region" description="Basic and acidic residues" evidence="1">
    <location>
        <begin position="1070"/>
        <end position="1083"/>
    </location>
</feature>
<gene>
    <name evidence="2" type="ORF">PVL29_001524</name>
</gene>
<feature type="compositionally biased region" description="Polar residues" evidence="1">
    <location>
        <begin position="324"/>
        <end position="342"/>
    </location>
</feature>